<dbReference type="Proteomes" id="UP000268321">
    <property type="component" value="Unassembled WGS sequence"/>
</dbReference>
<keyword evidence="12" id="KW-0808">Transferase</keyword>
<gene>
    <name evidence="11" type="primary">ALG14</name>
    <name evidence="12" type="ORF">METBISCDRAFT_30699</name>
</gene>
<evidence type="ECO:0000313" key="12">
    <source>
        <dbReference type="EMBL" id="RKP30714.1"/>
    </source>
</evidence>
<evidence type="ECO:0000313" key="13">
    <source>
        <dbReference type="Proteomes" id="UP000268321"/>
    </source>
</evidence>
<keyword evidence="8" id="KW-1133">Transmembrane helix</keyword>
<keyword evidence="6" id="KW-0812">Transmembrane</keyword>
<evidence type="ECO:0000256" key="5">
    <source>
        <dbReference type="ARBA" id="ARBA00017467"/>
    </source>
</evidence>
<proteinExistence type="inferred from homology"/>
<comment type="subcellular location">
    <subcellularLocation>
        <location evidence="1 11">Endoplasmic reticulum membrane</location>
        <topology evidence="1 11">Single-pass membrane protein</topology>
    </subcellularLocation>
    <subcellularLocation>
        <location evidence="2">Nucleus membrane</location>
        <topology evidence="2">Single-pass membrane protein</topology>
    </subcellularLocation>
</comment>
<dbReference type="InterPro" id="IPR013969">
    <property type="entry name" value="Oligosacch_biosynth_Alg14"/>
</dbReference>
<evidence type="ECO:0000256" key="6">
    <source>
        <dbReference type="ARBA" id="ARBA00022692"/>
    </source>
</evidence>
<protein>
    <recommendedName>
        <fullName evidence="5 11">UDP-N-acetylglucosamine transferase subunit ALG14</fullName>
    </recommendedName>
    <alternativeName>
        <fullName evidence="10 11">Asparagine-linked glycosylation protein 14</fullName>
    </alternativeName>
</protein>
<evidence type="ECO:0000256" key="4">
    <source>
        <dbReference type="ARBA" id="ARBA00011335"/>
    </source>
</evidence>
<evidence type="ECO:0000256" key="9">
    <source>
        <dbReference type="ARBA" id="ARBA00023136"/>
    </source>
</evidence>
<keyword evidence="7 11" id="KW-0256">Endoplasmic reticulum</keyword>
<keyword evidence="13" id="KW-1185">Reference proteome</keyword>
<comment type="similarity">
    <text evidence="3 11">Belongs to the ALG14 family.</text>
</comment>
<dbReference type="GO" id="GO:0004577">
    <property type="term" value="F:N-acetylglucosaminyldiphosphodolichol N-acetylglucosaminyltransferase activity"/>
    <property type="evidence" value="ECO:0007669"/>
    <property type="project" value="TreeGrafter"/>
</dbReference>
<dbReference type="GO" id="GO:0031965">
    <property type="term" value="C:nuclear membrane"/>
    <property type="evidence" value="ECO:0007669"/>
    <property type="project" value="UniProtKB-SubCell"/>
</dbReference>
<dbReference type="PANTHER" id="PTHR12154">
    <property type="entry name" value="GLYCOSYL TRANSFERASE-RELATED"/>
    <property type="match status" value="1"/>
</dbReference>
<name>A0A4P9ZCT8_9ASCO</name>
<dbReference type="Pfam" id="PF08660">
    <property type="entry name" value="Alg14"/>
    <property type="match status" value="1"/>
</dbReference>
<dbReference type="GO" id="GO:0006488">
    <property type="term" value="P:dolichol-linked oligosaccharide biosynthetic process"/>
    <property type="evidence" value="ECO:0007669"/>
    <property type="project" value="InterPro"/>
</dbReference>
<accession>A0A4P9ZCT8</accession>
<reference evidence="13" key="1">
    <citation type="journal article" date="2018" name="Nat. Microbiol.">
        <title>Leveraging single-cell genomics to expand the fungal tree of life.</title>
        <authorList>
            <person name="Ahrendt S.R."/>
            <person name="Quandt C.A."/>
            <person name="Ciobanu D."/>
            <person name="Clum A."/>
            <person name="Salamov A."/>
            <person name="Andreopoulos B."/>
            <person name="Cheng J.F."/>
            <person name="Woyke T."/>
            <person name="Pelin A."/>
            <person name="Henrissat B."/>
            <person name="Reynolds N.K."/>
            <person name="Benny G.L."/>
            <person name="Smith M.E."/>
            <person name="James T.Y."/>
            <person name="Grigoriev I.V."/>
        </authorList>
    </citation>
    <scope>NUCLEOTIDE SEQUENCE [LARGE SCALE GENOMIC DNA]</scope>
    <source>
        <strain evidence="13">Baker2002</strain>
    </source>
</reference>
<dbReference type="Gene3D" id="3.40.50.2000">
    <property type="entry name" value="Glycogen Phosphorylase B"/>
    <property type="match status" value="1"/>
</dbReference>
<dbReference type="AlphaFoldDB" id="A0A4P9ZCT8"/>
<evidence type="ECO:0000256" key="7">
    <source>
        <dbReference type="ARBA" id="ARBA00022824"/>
    </source>
</evidence>
<evidence type="ECO:0000256" key="11">
    <source>
        <dbReference type="RuleBase" id="RU362127"/>
    </source>
</evidence>
<evidence type="ECO:0000256" key="1">
    <source>
        <dbReference type="ARBA" id="ARBA00004389"/>
    </source>
</evidence>
<comment type="function">
    <text evidence="11">Involved in protein N-glycosylation. Essential for the second step of the dolichol-linked oligosaccharide pathway. Anchors the catalytic subunit ALG13 to the ER.</text>
</comment>
<sequence length="223" mass="25057">MHFVLPFALLSLLIVICTRLISILPSFSYQLTRLNKPKANSTKTSAFRKVRMMALLGSGGHTSEMLRLLGQLDLSNYRLTWVVSEGDKTSLTRARALEKEKKRDLAPYIVLARARKVGEPLFLSVISALRSFASTTSQLCRVEIPEILLINGPGTCVPVAYVLFFLRFVGIGRTRIIYVESLARVNGLSLSGKLTLPLADRFIVQWRPLAEKYHRAEYYGILV</sequence>
<evidence type="ECO:0000256" key="10">
    <source>
        <dbReference type="ARBA" id="ARBA00032062"/>
    </source>
</evidence>
<dbReference type="GO" id="GO:0043541">
    <property type="term" value="C:UDP-N-acetylglucosamine transferase complex"/>
    <property type="evidence" value="ECO:0007669"/>
    <property type="project" value="TreeGrafter"/>
</dbReference>
<dbReference type="EMBL" id="ML004453">
    <property type="protein sequence ID" value="RKP30714.1"/>
    <property type="molecule type" value="Genomic_DNA"/>
</dbReference>
<dbReference type="OrthoDB" id="17098at2759"/>
<evidence type="ECO:0000256" key="8">
    <source>
        <dbReference type="ARBA" id="ARBA00022989"/>
    </source>
</evidence>
<evidence type="ECO:0000256" key="2">
    <source>
        <dbReference type="ARBA" id="ARBA00004590"/>
    </source>
</evidence>
<keyword evidence="9" id="KW-0472">Membrane</keyword>
<comment type="subunit">
    <text evidence="4 11">Heterodimer with ALG13 to form a functional enzyme.</text>
</comment>
<organism evidence="12 13">
    <name type="scientific">Metschnikowia bicuspidata</name>
    <dbReference type="NCBI Taxonomy" id="27322"/>
    <lineage>
        <taxon>Eukaryota</taxon>
        <taxon>Fungi</taxon>
        <taxon>Dikarya</taxon>
        <taxon>Ascomycota</taxon>
        <taxon>Saccharomycotina</taxon>
        <taxon>Pichiomycetes</taxon>
        <taxon>Metschnikowiaceae</taxon>
        <taxon>Metschnikowia</taxon>
    </lineage>
</organism>
<dbReference type="PANTHER" id="PTHR12154:SF4">
    <property type="entry name" value="UDP-N-ACETYLGLUCOSAMINE TRANSFERASE SUBUNIT ALG14 HOMOLOG"/>
    <property type="match status" value="1"/>
</dbReference>
<evidence type="ECO:0000256" key="3">
    <source>
        <dbReference type="ARBA" id="ARBA00009731"/>
    </source>
</evidence>